<evidence type="ECO:0000256" key="2">
    <source>
        <dbReference type="ARBA" id="ARBA00022857"/>
    </source>
</evidence>
<dbReference type="SUPFAM" id="SSF51735">
    <property type="entry name" value="NAD(P)-binding Rossmann-fold domains"/>
    <property type="match status" value="1"/>
</dbReference>
<organism evidence="4 5">
    <name type="scientific">Colletotrichum lupini</name>
    <dbReference type="NCBI Taxonomy" id="145971"/>
    <lineage>
        <taxon>Eukaryota</taxon>
        <taxon>Fungi</taxon>
        <taxon>Dikarya</taxon>
        <taxon>Ascomycota</taxon>
        <taxon>Pezizomycotina</taxon>
        <taxon>Sordariomycetes</taxon>
        <taxon>Hypocreomycetidae</taxon>
        <taxon>Glomerellales</taxon>
        <taxon>Glomerellaceae</taxon>
        <taxon>Colletotrichum</taxon>
        <taxon>Colletotrichum acutatum species complex</taxon>
    </lineage>
</organism>
<dbReference type="PANTHER" id="PTHR24320">
    <property type="entry name" value="RETINOL DEHYDROGENASE"/>
    <property type="match status" value="1"/>
</dbReference>
<evidence type="ECO:0000256" key="3">
    <source>
        <dbReference type="ARBA" id="ARBA00023002"/>
    </source>
</evidence>
<dbReference type="KEGG" id="clup:CLUP02_02926"/>
<dbReference type="GO" id="GO:0016491">
    <property type="term" value="F:oxidoreductase activity"/>
    <property type="evidence" value="ECO:0007669"/>
    <property type="project" value="UniProtKB-KW"/>
</dbReference>
<dbReference type="InterPro" id="IPR036291">
    <property type="entry name" value="NAD(P)-bd_dom_sf"/>
</dbReference>
<name>A0A9Q8SHX5_9PEZI</name>
<dbReference type="EMBL" id="CP019474">
    <property type="protein sequence ID" value="UQC77458.1"/>
    <property type="molecule type" value="Genomic_DNA"/>
</dbReference>
<evidence type="ECO:0008006" key="6">
    <source>
        <dbReference type="Google" id="ProtNLM"/>
    </source>
</evidence>
<protein>
    <recommendedName>
        <fullName evidence="6">Short-chain dehydrogenase</fullName>
    </recommendedName>
</protein>
<proteinExistence type="inferred from homology"/>
<gene>
    <name evidence="4" type="ORF">CLUP02_02926</name>
</gene>
<accession>A0A9Q8SHX5</accession>
<evidence type="ECO:0000256" key="1">
    <source>
        <dbReference type="ARBA" id="ARBA00006484"/>
    </source>
</evidence>
<dbReference type="GeneID" id="73336964"/>
<dbReference type="InterPro" id="IPR002347">
    <property type="entry name" value="SDR_fam"/>
</dbReference>
<evidence type="ECO:0000313" key="5">
    <source>
        <dbReference type="Proteomes" id="UP000830671"/>
    </source>
</evidence>
<keyword evidence="5" id="KW-1185">Reference proteome</keyword>
<dbReference type="AlphaFoldDB" id="A0A9Q8SHX5"/>
<comment type="similarity">
    <text evidence="1">Belongs to the short-chain dehydrogenases/reductases (SDR) family.</text>
</comment>
<sequence>MSLAGMRNLLSQWFPPQPTYIEQHVPSQKGKVFIVTGANHGIGFELVKILYATGARIYMASRSKISELGMIANFRETCERAEKAIETITTATPAPETPGTIVFLPFDLNDLDSVKAAAAIFAQQEPKLHVLWNNAGSGAYRIEEGAKTKQGFEPMVGMHCIAAQLFTHLLLPRLRAAAGDAPKSSVRVVWTASFMAELSTGDNGIDFDHLVEGTPDRALNYAVSKFGNWLLGREMASRYGSDNIVSVVQNPGNLKAGAYDGVPAFSMLFITPFLYETKFGAYTELYAGLSPDISLENNGAYVIPWGRIRIDEDIPRKDIVKALKPEAEGGLGYTTKFWEWCEEQWKPFLYHLKMHNINAMRRVLITPYLSKHMGRRPDLHSSGATSGPDPAWRIGGITCSPVEEPEAILGRYLHSQKNYWHCRSRSQNT</sequence>
<keyword evidence="2" id="KW-0521">NADP</keyword>
<dbReference type="PANTHER" id="PTHR24320:SF236">
    <property type="entry name" value="SHORT-CHAIN DEHYDROGENASE-RELATED"/>
    <property type="match status" value="1"/>
</dbReference>
<reference evidence="4" key="1">
    <citation type="journal article" date="2021" name="Mol. Plant Microbe Interact.">
        <title>Complete Genome Sequence of the Plant-Pathogenic Fungus Colletotrichum lupini.</title>
        <authorList>
            <person name="Baroncelli R."/>
            <person name="Pensec F."/>
            <person name="Da Lio D."/>
            <person name="Boufleur T."/>
            <person name="Vicente I."/>
            <person name="Sarrocco S."/>
            <person name="Picot A."/>
            <person name="Baraldi E."/>
            <person name="Sukno S."/>
            <person name="Thon M."/>
            <person name="Le Floch G."/>
        </authorList>
    </citation>
    <scope>NUCLEOTIDE SEQUENCE</scope>
    <source>
        <strain evidence="4">IMI 504893</strain>
    </source>
</reference>
<dbReference type="Pfam" id="PF00106">
    <property type="entry name" value="adh_short"/>
    <property type="match status" value="1"/>
</dbReference>
<dbReference type="RefSeq" id="XP_049139097.1">
    <property type="nucleotide sequence ID" value="XM_049281954.1"/>
</dbReference>
<dbReference type="Proteomes" id="UP000830671">
    <property type="component" value="Chromosome 2"/>
</dbReference>
<dbReference type="Gene3D" id="3.40.50.720">
    <property type="entry name" value="NAD(P)-binding Rossmann-like Domain"/>
    <property type="match status" value="1"/>
</dbReference>
<evidence type="ECO:0000313" key="4">
    <source>
        <dbReference type="EMBL" id="UQC77458.1"/>
    </source>
</evidence>
<keyword evidence="3" id="KW-0560">Oxidoreductase</keyword>